<keyword evidence="4" id="KW-0378">Hydrolase</keyword>
<sequence>MNTTQRIPVTLELWMAFERKLYSPPQGQDLSAAERAAIPGCEVLCNGAPGIANLWKTLLLHQTPHLQIVWRAPDGKVHLVAESHVAIPNRLFFCDSLALTLNRQRQLFERAKQRLANVRSPNEFPVIEPARAAGGTSNADVLRFAFRHLREKVVNQFRKRFSRRGHWGIALHSEGSGEAQWWLQIPSPNDRFYADPFPWRDADGRYHLFFEDLPYSTGKGVISHVALDPETKTWDAAPQVVLELPYHLSYPFLFEHEGDVFMIPETSGNRTIEVYRAAPFPSKWEPHATLMKDIVAADTTLLHDNGKWWLFTTIEQGGGPNWDELHLYHASSPFGPWEAHPCNPIVSDCRRARMAGNIFRDANGRLIRPAQDCEREYGAALWFCEITKLSECEYEETPVLVKRAAPERSGLHTWNKAGDITVVDIKMNIYKRARAWMGYSRL</sequence>
<evidence type="ECO:0000259" key="3">
    <source>
        <dbReference type="Pfam" id="PF24793"/>
    </source>
</evidence>
<dbReference type="PANTHER" id="PTHR43772:SF2">
    <property type="entry name" value="PUTATIVE (AFU_ORTHOLOGUE AFUA_2G04480)-RELATED"/>
    <property type="match status" value="1"/>
</dbReference>
<evidence type="ECO:0000256" key="1">
    <source>
        <dbReference type="ARBA" id="ARBA00022651"/>
    </source>
</evidence>
<dbReference type="OrthoDB" id="3771157at2"/>
<evidence type="ECO:0000256" key="2">
    <source>
        <dbReference type="ARBA" id="ARBA00023277"/>
    </source>
</evidence>
<dbReference type="STRING" id="1777140.AWB79_05201"/>
<keyword evidence="2" id="KW-0119">Carbohydrate metabolism</keyword>
<gene>
    <name evidence="4" type="ORF">AWB79_05201</name>
</gene>
<dbReference type="EMBL" id="FCOA02000021">
    <property type="protein sequence ID" value="SAK80521.1"/>
    <property type="molecule type" value="Genomic_DNA"/>
</dbReference>
<dbReference type="SUPFAM" id="SSF75005">
    <property type="entry name" value="Arabinanase/levansucrase/invertase"/>
    <property type="match status" value="1"/>
</dbReference>
<dbReference type="RefSeq" id="WP_061170280.1">
    <property type="nucleotide sequence ID" value="NZ_FCOA02000021.1"/>
</dbReference>
<name>A0A158CE24_9BURK</name>
<dbReference type="InterPro" id="IPR056442">
    <property type="entry name" value="GINT1_N"/>
</dbReference>
<dbReference type="Gene3D" id="2.115.10.20">
    <property type="entry name" value="Glycosyl hydrolase domain, family 43"/>
    <property type="match status" value="1"/>
</dbReference>
<dbReference type="GO" id="GO:0016787">
    <property type="term" value="F:hydrolase activity"/>
    <property type="evidence" value="ECO:0007669"/>
    <property type="project" value="UniProtKB-KW"/>
</dbReference>
<keyword evidence="1" id="KW-0858">Xylan degradation</keyword>
<proteinExistence type="predicted"/>
<dbReference type="InterPro" id="IPR023296">
    <property type="entry name" value="Glyco_hydro_beta-prop_sf"/>
</dbReference>
<protein>
    <submittedName>
        <fullName evidence="4">Glycosyl hydrolases family 43</fullName>
    </submittedName>
</protein>
<dbReference type="Pfam" id="PF24793">
    <property type="entry name" value="GINT1_N"/>
    <property type="match status" value="1"/>
</dbReference>
<dbReference type="InterPro" id="IPR052176">
    <property type="entry name" value="Glycosyl_Hydrlase_43_Enz"/>
</dbReference>
<evidence type="ECO:0000313" key="4">
    <source>
        <dbReference type="EMBL" id="SAK80521.1"/>
    </source>
</evidence>
<accession>A0A158CE24</accession>
<evidence type="ECO:0000313" key="5">
    <source>
        <dbReference type="Proteomes" id="UP000054851"/>
    </source>
</evidence>
<dbReference type="AlphaFoldDB" id="A0A158CE24"/>
<keyword evidence="1" id="KW-0624">Polysaccharide degradation</keyword>
<dbReference type="Proteomes" id="UP000054851">
    <property type="component" value="Unassembled WGS sequence"/>
</dbReference>
<comment type="caution">
    <text evidence="4">The sequence shown here is derived from an EMBL/GenBank/DDBJ whole genome shotgun (WGS) entry which is preliminary data.</text>
</comment>
<dbReference type="GO" id="GO:0045493">
    <property type="term" value="P:xylan catabolic process"/>
    <property type="evidence" value="ECO:0007669"/>
    <property type="project" value="UniProtKB-KW"/>
</dbReference>
<reference evidence="4" key="1">
    <citation type="submission" date="2016-01" db="EMBL/GenBank/DDBJ databases">
        <authorList>
            <person name="Peeters C."/>
        </authorList>
    </citation>
    <scope>NUCLEOTIDE SEQUENCE</scope>
    <source>
        <strain evidence="4">LMG 29322</strain>
    </source>
</reference>
<keyword evidence="5" id="KW-1185">Reference proteome</keyword>
<dbReference type="PANTHER" id="PTHR43772">
    <property type="entry name" value="ENDO-1,4-BETA-XYLANASE"/>
    <property type="match status" value="1"/>
</dbReference>
<feature type="domain" description="Glucosamine inositolphosphorylceramide transferase 1 N-terminal" evidence="3">
    <location>
        <begin position="191"/>
        <end position="417"/>
    </location>
</feature>
<organism evidence="4 5">
    <name type="scientific">Caballeronia hypogeia</name>
    <dbReference type="NCBI Taxonomy" id="1777140"/>
    <lineage>
        <taxon>Bacteria</taxon>
        <taxon>Pseudomonadati</taxon>
        <taxon>Pseudomonadota</taxon>
        <taxon>Betaproteobacteria</taxon>
        <taxon>Burkholderiales</taxon>
        <taxon>Burkholderiaceae</taxon>
        <taxon>Caballeronia</taxon>
    </lineage>
</organism>